<name>A0A6A6TK61_9PLEO</name>
<dbReference type="AlphaFoldDB" id="A0A6A6TK61"/>
<gene>
    <name evidence="3" type="ORF">K491DRAFT_755540</name>
</gene>
<sequence length="290" mass="33390">MADAEGQQRNEDTRPRNRDRDHVVQMPCWYSLMVALQIVAMAGVLGALFPTTSLGYKMWSVLKYLFWAATLTFGVCLYYLAAYHLWTKAYNCWAWLVLLTWHLITAFAVAIDLLSTARRLEDSGRPPPGTDLKRSGYKDGPQWGDAIDWLHSQYARFCWATAFGSLDARHLHRFRLSRAPYVYYGRWRAYLDSERDLRDEAGQDRGSATITAKSQAPEDATHSAARPISRQRTSSRSDRRCRRDSYLRNQPPQSLEMEEMPSMDRISRSPSVRSIREPAAVYNPSYAKDF</sequence>
<feature type="region of interest" description="Disordered" evidence="1">
    <location>
        <begin position="200"/>
        <end position="272"/>
    </location>
</feature>
<proteinExistence type="predicted"/>
<keyword evidence="2" id="KW-1133">Transmembrane helix</keyword>
<protein>
    <submittedName>
        <fullName evidence="3">Uncharacterized protein</fullName>
    </submittedName>
</protein>
<organism evidence="3 4">
    <name type="scientific">Lophiostoma macrostomum CBS 122681</name>
    <dbReference type="NCBI Taxonomy" id="1314788"/>
    <lineage>
        <taxon>Eukaryota</taxon>
        <taxon>Fungi</taxon>
        <taxon>Dikarya</taxon>
        <taxon>Ascomycota</taxon>
        <taxon>Pezizomycotina</taxon>
        <taxon>Dothideomycetes</taxon>
        <taxon>Pleosporomycetidae</taxon>
        <taxon>Pleosporales</taxon>
        <taxon>Lophiostomataceae</taxon>
        <taxon>Lophiostoma</taxon>
    </lineage>
</organism>
<dbReference type="Proteomes" id="UP000799324">
    <property type="component" value="Unassembled WGS sequence"/>
</dbReference>
<feature type="transmembrane region" description="Helical" evidence="2">
    <location>
        <begin position="29"/>
        <end position="49"/>
    </location>
</feature>
<accession>A0A6A6TK61</accession>
<evidence type="ECO:0000256" key="1">
    <source>
        <dbReference type="SAM" id="MobiDB-lite"/>
    </source>
</evidence>
<keyword evidence="2" id="KW-0472">Membrane</keyword>
<dbReference type="EMBL" id="MU004308">
    <property type="protein sequence ID" value="KAF2659328.1"/>
    <property type="molecule type" value="Genomic_DNA"/>
</dbReference>
<feature type="compositionally biased region" description="Basic and acidic residues" evidence="1">
    <location>
        <begin position="235"/>
        <end position="246"/>
    </location>
</feature>
<feature type="transmembrane region" description="Helical" evidence="2">
    <location>
        <begin position="61"/>
        <end position="81"/>
    </location>
</feature>
<feature type="transmembrane region" description="Helical" evidence="2">
    <location>
        <begin position="93"/>
        <end position="115"/>
    </location>
</feature>
<reference evidence="3" key="1">
    <citation type="journal article" date="2020" name="Stud. Mycol.">
        <title>101 Dothideomycetes genomes: a test case for predicting lifestyles and emergence of pathogens.</title>
        <authorList>
            <person name="Haridas S."/>
            <person name="Albert R."/>
            <person name="Binder M."/>
            <person name="Bloem J."/>
            <person name="Labutti K."/>
            <person name="Salamov A."/>
            <person name="Andreopoulos B."/>
            <person name="Baker S."/>
            <person name="Barry K."/>
            <person name="Bills G."/>
            <person name="Bluhm B."/>
            <person name="Cannon C."/>
            <person name="Castanera R."/>
            <person name="Culley D."/>
            <person name="Daum C."/>
            <person name="Ezra D."/>
            <person name="Gonzalez J."/>
            <person name="Henrissat B."/>
            <person name="Kuo A."/>
            <person name="Liang C."/>
            <person name="Lipzen A."/>
            <person name="Lutzoni F."/>
            <person name="Magnuson J."/>
            <person name="Mondo S."/>
            <person name="Nolan M."/>
            <person name="Ohm R."/>
            <person name="Pangilinan J."/>
            <person name="Park H.-J."/>
            <person name="Ramirez L."/>
            <person name="Alfaro M."/>
            <person name="Sun H."/>
            <person name="Tritt A."/>
            <person name="Yoshinaga Y."/>
            <person name="Zwiers L.-H."/>
            <person name="Turgeon B."/>
            <person name="Goodwin S."/>
            <person name="Spatafora J."/>
            <person name="Crous P."/>
            <person name="Grigoriev I."/>
        </authorList>
    </citation>
    <scope>NUCLEOTIDE SEQUENCE</scope>
    <source>
        <strain evidence="3">CBS 122681</strain>
    </source>
</reference>
<evidence type="ECO:0000313" key="4">
    <source>
        <dbReference type="Proteomes" id="UP000799324"/>
    </source>
</evidence>
<evidence type="ECO:0000256" key="2">
    <source>
        <dbReference type="SAM" id="Phobius"/>
    </source>
</evidence>
<evidence type="ECO:0000313" key="3">
    <source>
        <dbReference type="EMBL" id="KAF2659328.1"/>
    </source>
</evidence>
<keyword evidence="4" id="KW-1185">Reference proteome</keyword>
<keyword evidence="2" id="KW-0812">Transmembrane</keyword>